<dbReference type="PANTHER" id="PTHR42718:SF42">
    <property type="entry name" value="EXPORT PROTEIN"/>
    <property type="match status" value="1"/>
</dbReference>
<evidence type="ECO:0000256" key="2">
    <source>
        <dbReference type="ARBA" id="ARBA00022692"/>
    </source>
</evidence>
<dbReference type="OrthoDB" id="9781469at2"/>
<feature type="transmembrane region" description="Helical" evidence="5">
    <location>
        <begin position="212"/>
        <end position="238"/>
    </location>
</feature>
<dbReference type="InterPro" id="IPR011701">
    <property type="entry name" value="MFS"/>
</dbReference>
<evidence type="ECO:0000256" key="3">
    <source>
        <dbReference type="ARBA" id="ARBA00022989"/>
    </source>
</evidence>
<keyword evidence="4 5" id="KW-0472">Membrane</keyword>
<evidence type="ECO:0000259" key="6">
    <source>
        <dbReference type="PROSITE" id="PS50850"/>
    </source>
</evidence>
<name>A0A4R5AAT9_9ACTN</name>
<feature type="domain" description="Major facilitator superfamily (MFS) profile" evidence="6">
    <location>
        <begin position="122"/>
        <end position="309"/>
    </location>
</feature>
<feature type="transmembrane region" description="Helical" evidence="5">
    <location>
        <begin position="155"/>
        <end position="175"/>
    </location>
</feature>
<feature type="non-terminal residue" evidence="7">
    <location>
        <position position="1"/>
    </location>
</feature>
<dbReference type="RefSeq" id="WP_131902189.1">
    <property type="nucleotide sequence ID" value="NZ_SMKU01000333.1"/>
</dbReference>
<dbReference type="Gene3D" id="1.20.1250.20">
    <property type="entry name" value="MFS general substrate transporter like domains"/>
    <property type="match status" value="1"/>
</dbReference>
<feature type="transmembrane region" description="Helical" evidence="5">
    <location>
        <begin position="288"/>
        <end position="306"/>
    </location>
</feature>
<feature type="transmembrane region" description="Helical" evidence="5">
    <location>
        <begin position="115"/>
        <end position="135"/>
    </location>
</feature>
<organism evidence="7 8">
    <name type="scientific">Actinomadura rubrisoli</name>
    <dbReference type="NCBI Taxonomy" id="2530368"/>
    <lineage>
        <taxon>Bacteria</taxon>
        <taxon>Bacillati</taxon>
        <taxon>Actinomycetota</taxon>
        <taxon>Actinomycetes</taxon>
        <taxon>Streptosporangiales</taxon>
        <taxon>Thermomonosporaceae</taxon>
        <taxon>Actinomadura</taxon>
    </lineage>
</organism>
<comment type="caution">
    <text evidence="7">The sequence shown here is derived from an EMBL/GenBank/DDBJ whole genome shotgun (WGS) entry which is preliminary data.</text>
</comment>
<dbReference type="EMBL" id="SMKU01000333">
    <property type="protein sequence ID" value="TDD68825.1"/>
    <property type="molecule type" value="Genomic_DNA"/>
</dbReference>
<keyword evidence="2 5" id="KW-0812">Transmembrane</keyword>
<evidence type="ECO:0000256" key="5">
    <source>
        <dbReference type="SAM" id="Phobius"/>
    </source>
</evidence>
<evidence type="ECO:0000313" key="7">
    <source>
        <dbReference type="EMBL" id="TDD68825.1"/>
    </source>
</evidence>
<dbReference type="InterPro" id="IPR020846">
    <property type="entry name" value="MFS_dom"/>
</dbReference>
<feature type="transmembrane region" description="Helical" evidence="5">
    <location>
        <begin position="20"/>
        <end position="44"/>
    </location>
</feature>
<comment type="subcellular location">
    <subcellularLocation>
        <location evidence="1">Cell membrane</location>
        <topology evidence="1">Multi-pass membrane protein</topology>
    </subcellularLocation>
</comment>
<dbReference type="Proteomes" id="UP000294513">
    <property type="component" value="Unassembled WGS sequence"/>
</dbReference>
<feature type="transmembrane region" description="Helical" evidence="5">
    <location>
        <begin position="84"/>
        <end position="103"/>
    </location>
</feature>
<dbReference type="Gene3D" id="1.20.1720.10">
    <property type="entry name" value="Multidrug resistance protein D"/>
    <property type="match status" value="1"/>
</dbReference>
<evidence type="ECO:0000256" key="4">
    <source>
        <dbReference type="ARBA" id="ARBA00023136"/>
    </source>
</evidence>
<keyword evidence="3 5" id="KW-1133">Transmembrane helix</keyword>
<keyword evidence="8" id="KW-1185">Reference proteome</keyword>
<feature type="transmembrane region" description="Helical" evidence="5">
    <location>
        <begin position="56"/>
        <end position="78"/>
    </location>
</feature>
<dbReference type="PANTHER" id="PTHR42718">
    <property type="entry name" value="MAJOR FACILITATOR SUPERFAMILY MULTIDRUG TRANSPORTER MFSC"/>
    <property type="match status" value="1"/>
</dbReference>
<feature type="transmembrane region" description="Helical" evidence="5">
    <location>
        <begin position="187"/>
        <end position="206"/>
    </location>
</feature>
<protein>
    <submittedName>
        <fullName evidence="7">MFS transporter</fullName>
    </submittedName>
</protein>
<dbReference type="SUPFAM" id="SSF103473">
    <property type="entry name" value="MFS general substrate transporter"/>
    <property type="match status" value="1"/>
</dbReference>
<accession>A0A4R5AAT9</accession>
<gene>
    <name evidence="7" type="ORF">E1298_38115</name>
</gene>
<dbReference type="InterPro" id="IPR036259">
    <property type="entry name" value="MFS_trans_sf"/>
</dbReference>
<dbReference type="GO" id="GO:0005886">
    <property type="term" value="C:plasma membrane"/>
    <property type="evidence" value="ECO:0007669"/>
    <property type="project" value="UniProtKB-SubCell"/>
</dbReference>
<feature type="transmembrane region" description="Helical" evidence="5">
    <location>
        <begin position="259"/>
        <end position="276"/>
    </location>
</feature>
<dbReference type="Pfam" id="PF07690">
    <property type="entry name" value="MFS_1"/>
    <property type="match status" value="1"/>
</dbReference>
<reference evidence="7 8" key="1">
    <citation type="submission" date="2019-03" db="EMBL/GenBank/DDBJ databases">
        <title>Draft genome sequences of novel Actinobacteria.</title>
        <authorList>
            <person name="Sahin N."/>
            <person name="Ay H."/>
            <person name="Saygin H."/>
        </authorList>
    </citation>
    <scope>NUCLEOTIDE SEQUENCE [LARGE SCALE GENOMIC DNA]</scope>
    <source>
        <strain evidence="7 8">H3C3</strain>
    </source>
</reference>
<evidence type="ECO:0000313" key="8">
    <source>
        <dbReference type="Proteomes" id="UP000294513"/>
    </source>
</evidence>
<dbReference type="GO" id="GO:0022857">
    <property type="term" value="F:transmembrane transporter activity"/>
    <property type="evidence" value="ECO:0007669"/>
    <property type="project" value="InterPro"/>
</dbReference>
<sequence>PTTALPAGPLLGGLLVDSAGWRWIFLLNVPIVAAAMAGVLAVVGEAGARERRAVPLDLAGMALAPVVLGGLVWTVIAFGHGQRGTAAATAVLTVAAAAAFAVAERRAAAPMVPGGLLRAPAFLGAGGIALIMNLATNGVLFVATLRLQQAEHRSALAAGAMLLPMAVPLAILAPVSGRLTARFGTRVPLAAGTAIAAAGSLGLLATGPGGSYGALLPVLLGVGIGDGLIVTAVVAAAMRAVPSGHAGLAGGFNNTARQVGTALGVAVYGAVAGSALRPAHFTAGLHTLAWVSLALWLAALGLVRVVPSR</sequence>
<evidence type="ECO:0000256" key="1">
    <source>
        <dbReference type="ARBA" id="ARBA00004651"/>
    </source>
</evidence>
<dbReference type="AlphaFoldDB" id="A0A4R5AAT9"/>
<dbReference type="PROSITE" id="PS50850">
    <property type="entry name" value="MFS"/>
    <property type="match status" value="1"/>
</dbReference>
<proteinExistence type="predicted"/>